<name>A0AAE1J961_9FABA</name>
<organism evidence="2 3">
    <name type="scientific">Acacia crassicarpa</name>
    <name type="common">northern wattle</name>
    <dbReference type="NCBI Taxonomy" id="499986"/>
    <lineage>
        <taxon>Eukaryota</taxon>
        <taxon>Viridiplantae</taxon>
        <taxon>Streptophyta</taxon>
        <taxon>Embryophyta</taxon>
        <taxon>Tracheophyta</taxon>
        <taxon>Spermatophyta</taxon>
        <taxon>Magnoliopsida</taxon>
        <taxon>eudicotyledons</taxon>
        <taxon>Gunneridae</taxon>
        <taxon>Pentapetalae</taxon>
        <taxon>rosids</taxon>
        <taxon>fabids</taxon>
        <taxon>Fabales</taxon>
        <taxon>Fabaceae</taxon>
        <taxon>Caesalpinioideae</taxon>
        <taxon>mimosoid clade</taxon>
        <taxon>Acacieae</taxon>
        <taxon>Acacia</taxon>
    </lineage>
</organism>
<dbReference type="PANTHER" id="PTHR38525">
    <property type="entry name" value="OS03G0824500 PROTEIN"/>
    <property type="match status" value="1"/>
</dbReference>
<reference evidence="2" key="1">
    <citation type="submission" date="2023-10" db="EMBL/GenBank/DDBJ databases">
        <title>Chromosome-level genome of the transformable northern wattle, Acacia crassicarpa.</title>
        <authorList>
            <person name="Massaro I."/>
            <person name="Sinha N.R."/>
            <person name="Poethig S."/>
            <person name="Leichty A.R."/>
        </authorList>
    </citation>
    <scope>NUCLEOTIDE SEQUENCE</scope>
    <source>
        <strain evidence="2">Acra3RX</strain>
        <tissue evidence="2">Leaf</tissue>
    </source>
</reference>
<comment type="caution">
    <text evidence="2">The sequence shown here is derived from an EMBL/GenBank/DDBJ whole genome shotgun (WGS) entry which is preliminary data.</text>
</comment>
<feature type="transmembrane region" description="Helical" evidence="1">
    <location>
        <begin position="12"/>
        <end position="35"/>
    </location>
</feature>
<protein>
    <submittedName>
        <fullName evidence="2">Uncharacterized protein</fullName>
    </submittedName>
</protein>
<keyword evidence="1" id="KW-0472">Membrane</keyword>
<keyword evidence="1" id="KW-1133">Transmembrane helix</keyword>
<evidence type="ECO:0000256" key="1">
    <source>
        <dbReference type="SAM" id="Phobius"/>
    </source>
</evidence>
<keyword evidence="3" id="KW-1185">Reference proteome</keyword>
<dbReference type="AlphaFoldDB" id="A0AAE1J961"/>
<gene>
    <name evidence="2" type="ORF">QN277_025471</name>
</gene>
<accession>A0AAE1J961</accession>
<evidence type="ECO:0000313" key="2">
    <source>
        <dbReference type="EMBL" id="KAK4264268.1"/>
    </source>
</evidence>
<dbReference type="EMBL" id="JAWXYG010000008">
    <property type="protein sequence ID" value="KAK4264268.1"/>
    <property type="molecule type" value="Genomic_DNA"/>
</dbReference>
<dbReference type="PANTHER" id="PTHR38525:SF1">
    <property type="entry name" value="OS03G0824500 PROTEIN"/>
    <property type="match status" value="1"/>
</dbReference>
<dbReference type="Proteomes" id="UP001293593">
    <property type="component" value="Unassembled WGS sequence"/>
</dbReference>
<sequence>MGVANKVGDYAFKAVTAGLGLATIYLTATLSVNFYRGFSWHHAQSKLERQDSKDQSQAP</sequence>
<evidence type="ECO:0000313" key="3">
    <source>
        <dbReference type="Proteomes" id="UP001293593"/>
    </source>
</evidence>
<proteinExistence type="predicted"/>
<keyword evidence="1" id="KW-0812">Transmembrane</keyword>